<dbReference type="InterPro" id="IPR011009">
    <property type="entry name" value="Kinase-like_dom_sf"/>
</dbReference>
<dbReference type="EC" id="2.7.11.1" evidence="1"/>
<comment type="similarity">
    <text evidence="10">Belongs to the protein kinase superfamily.</text>
</comment>
<dbReference type="GO" id="GO:0004674">
    <property type="term" value="F:protein serine/threonine kinase activity"/>
    <property type="evidence" value="ECO:0007669"/>
    <property type="project" value="UniProtKB-KW"/>
</dbReference>
<dbReference type="PANTHER" id="PTHR43895:SF32">
    <property type="entry name" value="SERINE_THREONINE-PROTEIN KINASE CHK1"/>
    <property type="match status" value="1"/>
</dbReference>
<keyword evidence="4 9" id="KW-0547">Nucleotide-binding</keyword>
<dbReference type="PROSITE" id="PS00108">
    <property type="entry name" value="PROTEIN_KINASE_ST"/>
    <property type="match status" value="1"/>
</dbReference>
<name>A0AAV8UKK3_9RHOD</name>
<dbReference type="FunFam" id="1.10.510.10:FF:000571">
    <property type="entry name" value="Maternal embryonic leucine zipper kinase"/>
    <property type="match status" value="1"/>
</dbReference>
<evidence type="ECO:0000313" key="14">
    <source>
        <dbReference type="Proteomes" id="UP001157974"/>
    </source>
</evidence>
<evidence type="ECO:0000256" key="3">
    <source>
        <dbReference type="ARBA" id="ARBA00022679"/>
    </source>
</evidence>
<dbReference type="SMART" id="SM00220">
    <property type="entry name" value="S_TKc"/>
    <property type="match status" value="1"/>
</dbReference>
<dbReference type="FunFam" id="3.30.200.20:FF:000003">
    <property type="entry name" value="Non-specific serine/threonine protein kinase"/>
    <property type="match status" value="1"/>
</dbReference>
<proteinExistence type="inferred from homology"/>
<feature type="binding site" evidence="9">
    <location>
        <position position="35"/>
    </location>
    <ligand>
        <name>ATP</name>
        <dbReference type="ChEBI" id="CHEBI:30616"/>
    </ligand>
</feature>
<dbReference type="SUPFAM" id="SSF56112">
    <property type="entry name" value="Protein kinase-like (PK-like)"/>
    <property type="match status" value="1"/>
</dbReference>
<gene>
    <name evidence="13" type="ORF">NDN08_006242</name>
</gene>
<dbReference type="InterPro" id="IPR008271">
    <property type="entry name" value="Ser/Thr_kinase_AS"/>
</dbReference>
<dbReference type="GO" id="GO:0007165">
    <property type="term" value="P:signal transduction"/>
    <property type="evidence" value="ECO:0007669"/>
    <property type="project" value="TreeGrafter"/>
</dbReference>
<dbReference type="PROSITE" id="PS50011">
    <property type="entry name" value="PROTEIN_KINASE_DOM"/>
    <property type="match status" value="1"/>
</dbReference>
<evidence type="ECO:0000256" key="9">
    <source>
        <dbReference type="PROSITE-ProRule" id="PRU10141"/>
    </source>
</evidence>
<dbReference type="Proteomes" id="UP001157974">
    <property type="component" value="Unassembled WGS sequence"/>
</dbReference>
<dbReference type="InterPro" id="IPR017441">
    <property type="entry name" value="Protein_kinase_ATP_BS"/>
</dbReference>
<dbReference type="CDD" id="cd14003">
    <property type="entry name" value="STKc_AMPK-like"/>
    <property type="match status" value="1"/>
</dbReference>
<dbReference type="GO" id="GO:0005524">
    <property type="term" value="F:ATP binding"/>
    <property type="evidence" value="ECO:0007669"/>
    <property type="project" value="UniProtKB-UniRule"/>
</dbReference>
<accession>A0AAV8UKK3</accession>
<dbReference type="AlphaFoldDB" id="A0AAV8UKK3"/>
<organism evidence="13 14">
    <name type="scientific">Rhodosorus marinus</name>
    <dbReference type="NCBI Taxonomy" id="101924"/>
    <lineage>
        <taxon>Eukaryota</taxon>
        <taxon>Rhodophyta</taxon>
        <taxon>Stylonematophyceae</taxon>
        <taxon>Stylonematales</taxon>
        <taxon>Stylonemataceae</taxon>
        <taxon>Rhodosorus</taxon>
    </lineage>
</organism>
<evidence type="ECO:0000256" key="11">
    <source>
        <dbReference type="SAM" id="MobiDB-lite"/>
    </source>
</evidence>
<comment type="catalytic activity">
    <reaction evidence="8">
        <text>L-seryl-[protein] + ATP = O-phospho-L-seryl-[protein] + ADP + H(+)</text>
        <dbReference type="Rhea" id="RHEA:17989"/>
        <dbReference type="Rhea" id="RHEA-COMP:9863"/>
        <dbReference type="Rhea" id="RHEA-COMP:11604"/>
        <dbReference type="ChEBI" id="CHEBI:15378"/>
        <dbReference type="ChEBI" id="CHEBI:29999"/>
        <dbReference type="ChEBI" id="CHEBI:30616"/>
        <dbReference type="ChEBI" id="CHEBI:83421"/>
        <dbReference type="ChEBI" id="CHEBI:456216"/>
        <dbReference type="EC" id="2.7.11.1"/>
    </reaction>
</comment>
<evidence type="ECO:0000256" key="5">
    <source>
        <dbReference type="ARBA" id="ARBA00022777"/>
    </source>
</evidence>
<evidence type="ECO:0000256" key="7">
    <source>
        <dbReference type="ARBA" id="ARBA00047899"/>
    </source>
</evidence>
<evidence type="ECO:0000259" key="12">
    <source>
        <dbReference type="PROSITE" id="PS50011"/>
    </source>
</evidence>
<evidence type="ECO:0000256" key="10">
    <source>
        <dbReference type="RuleBase" id="RU000304"/>
    </source>
</evidence>
<evidence type="ECO:0000256" key="1">
    <source>
        <dbReference type="ARBA" id="ARBA00012513"/>
    </source>
</evidence>
<evidence type="ECO:0000256" key="2">
    <source>
        <dbReference type="ARBA" id="ARBA00022527"/>
    </source>
</evidence>
<keyword evidence="6 9" id="KW-0067">ATP-binding</keyword>
<keyword evidence="2 10" id="KW-0723">Serine/threonine-protein kinase</keyword>
<comment type="catalytic activity">
    <reaction evidence="7">
        <text>L-threonyl-[protein] + ATP = O-phospho-L-threonyl-[protein] + ADP + H(+)</text>
        <dbReference type="Rhea" id="RHEA:46608"/>
        <dbReference type="Rhea" id="RHEA-COMP:11060"/>
        <dbReference type="Rhea" id="RHEA-COMP:11605"/>
        <dbReference type="ChEBI" id="CHEBI:15378"/>
        <dbReference type="ChEBI" id="CHEBI:30013"/>
        <dbReference type="ChEBI" id="CHEBI:30616"/>
        <dbReference type="ChEBI" id="CHEBI:61977"/>
        <dbReference type="ChEBI" id="CHEBI:456216"/>
        <dbReference type="EC" id="2.7.11.1"/>
    </reaction>
</comment>
<evidence type="ECO:0000256" key="6">
    <source>
        <dbReference type="ARBA" id="ARBA00022840"/>
    </source>
</evidence>
<dbReference type="InterPro" id="IPR000719">
    <property type="entry name" value="Prot_kinase_dom"/>
</dbReference>
<dbReference type="Pfam" id="PF00069">
    <property type="entry name" value="Pkinase"/>
    <property type="match status" value="1"/>
</dbReference>
<evidence type="ECO:0000256" key="4">
    <source>
        <dbReference type="ARBA" id="ARBA00022741"/>
    </source>
</evidence>
<keyword evidence="3" id="KW-0808">Transferase</keyword>
<dbReference type="EMBL" id="JAMWBK010000008">
    <property type="protein sequence ID" value="KAJ8902924.1"/>
    <property type="molecule type" value="Genomic_DNA"/>
</dbReference>
<protein>
    <recommendedName>
        <fullName evidence="1">non-specific serine/threonine protein kinase</fullName>
        <ecNumber evidence="1">2.7.11.1</ecNumber>
    </recommendedName>
</protein>
<feature type="region of interest" description="Disordered" evidence="11">
    <location>
        <begin position="280"/>
        <end position="328"/>
    </location>
</feature>
<evidence type="ECO:0000313" key="13">
    <source>
        <dbReference type="EMBL" id="KAJ8902924.1"/>
    </source>
</evidence>
<dbReference type="PANTHER" id="PTHR43895">
    <property type="entry name" value="CALCIUM/CALMODULIN-DEPENDENT PROTEIN KINASE KINASE-RELATED"/>
    <property type="match status" value="1"/>
</dbReference>
<keyword evidence="5" id="KW-0418">Kinase</keyword>
<feature type="domain" description="Protein kinase" evidence="12">
    <location>
        <begin position="6"/>
        <end position="265"/>
    </location>
</feature>
<sequence>MKVGRYQLTTTIGQGTFGRVKLGIDTTTGKEYAVKIMNKHDIVERELTTNVRREIGIMKQLNHRNIVGLHEVLSSTRKIYMVMDLVSGGELFTHMEKTGEGGEEACRKYFQQMVDGLDYCHRRGVCHRDLKPENLLINESDVLKITDFGVSAVVRSSADGAMQMLHTACGTPYYCAPEILTSRGEGYDGIKIDSWSAGVILYRLLVGSLPFKGQSLAQLIVALEKNDVHYPSTLSPAAVDLLRNLLERDAQYRISLHDVKKHPWFVVKYEENKAYFTARAGASNRHSGRDQSKRSEGTDTRINGSARGVHHRNSIPSINPTSPGRAGTVEHNGTRNGSFGSDIRGYDAFDSPARSGNRRRSSAGIVIQFDESMSLDDFVLKAMPTKKDRVPEVVSKLNAVGCEDMDDFKIVAEQYSTHEELVVWLEQKASIQPVLAIRLARSINSYD</sequence>
<comment type="caution">
    <text evidence="13">The sequence shown here is derived from an EMBL/GenBank/DDBJ whole genome shotgun (WGS) entry which is preliminary data.</text>
</comment>
<reference evidence="13 14" key="1">
    <citation type="journal article" date="2023" name="Nat. Commun.">
        <title>Origin of minicircular mitochondrial genomes in red algae.</title>
        <authorList>
            <person name="Lee Y."/>
            <person name="Cho C.H."/>
            <person name="Lee Y.M."/>
            <person name="Park S.I."/>
            <person name="Yang J.H."/>
            <person name="West J.A."/>
            <person name="Bhattacharya D."/>
            <person name="Yoon H.S."/>
        </authorList>
    </citation>
    <scope>NUCLEOTIDE SEQUENCE [LARGE SCALE GENOMIC DNA]</scope>
    <source>
        <strain evidence="13 14">CCMP1338</strain>
        <tissue evidence="13">Whole cell</tissue>
    </source>
</reference>
<keyword evidence="14" id="KW-1185">Reference proteome</keyword>
<dbReference type="Gene3D" id="1.10.510.10">
    <property type="entry name" value="Transferase(Phosphotransferase) domain 1"/>
    <property type="match status" value="1"/>
</dbReference>
<feature type="compositionally biased region" description="Basic and acidic residues" evidence="11">
    <location>
        <begin position="287"/>
        <end position="299"/>
    </location>
</feature>
<dbReference type="PROSITE" id="PS00107">
    <property type="entry name" value="PROTEIN_KINASE_ATP"/>
    <property type="match status" value="1"/>
</dbReference>
<evidence type="ECO:0000256" key="8">
    <source>
        <dbReference type="ARBA" id="ARBA00048679"/>
    </source>
</evidence>